<dbReference type="GO" id="GO:0006950">
    <property type="term" value="P:response to stress"/>
    <property type="evidence" value="ECO:0007669"/>
    <property type="project" value="TreeGrafter"/>
</dbReference>
<keyword evidence="3" id="KW-1185">Reference proteome</keyword>
<dbReference type="GO" id="GO:0003700">
    <property type="term" value="F:DNA-binding transcription factor activity"/>
    <property type="evidence" value="ECO:0007669"/>
    <property type="project" value="InterPro"/>
</dbReference>
<dbReference type="AlphaFoldDB" id="A0A7W9GJZ2"/>
<name>A0A7W9GJZ2_9ACTN</name>
<reference evidence="2 3" key="1">
    <citation type="submission" date="2020-08" db="EMBL/GenBank/DDBJ databases">
        <title>Sequencing the genomes of 1000 actinobacteria strains.</title>
        <authorList>
            <person name="Klenk H.-P."/>
        </authorList>
    </citation>
    <scope>NUCLEOTIDE SEQUENCE [LARGE SCALE GENOMIC DNA]</scope>
    <source>
        <strain evidence="2 3">DSM 45507</strain>
    </source>
</reference>
<dbReference type="SUPFAM" id="SSF46785">
    <property type="entry name" value="Winged helix' DNA-binding domain"/>
    <property type="match status" value="1"/>
</dbReference>
<dbReference type="PANTHER" id="PTHR33164:SF106">
    <property type="entry name" value="TRANSCRIPTIONAL REGULATORY PROTEIN"/>
    <property type="match status" value="1"/>
</dbReference>
<dbReference type="Proteomes" id="UP000579153">
    <property type="component" value="Unassembled WGS sequence"/>
</dbReference>
<dbReference type="GO" id="GO:0003677">
    <property type="term" value="F:DNA binding"/>
    <property type="evidence" value="ECO:0007669"/>
    <property type="project" value="UniProtKB-KW"/>
</dbReference>
<dbReference type="SMART" id="SM00347">
    <property type="entry name" value="HTH_MARR"/>
    <property type="match status" value="1"/>
</dbReference>
<dbReference type="PANTHER" id="PTHR33164">
    <property type="entry name" value="TRANSCRIPTIONAL REGULATOR, MARR FAMILY"/>
    <property type="match status" value="1"/>
</dbReference>
<sequence length="148" mass="15939">MSTDPSAVFRRYLSAIVLNSLAAAEAAGLNATDYYALNLLDLTGPLTSGELAAQTGLTTGATTRLIDRLEQGGYVRRAPDPADRRKVMVESVGRPERLDEVLAGTRARLAELLGGYPEAERATLFDYFERAATAYRSATDELIAARNA</sequence>
<organism evidence="2 3">
    <name type="scientific">Nonomuraea jabiensis</name>
    <dbReference type="NCBI Taxonomy" id="882448"/>
    <lineage>
        <taxon>Bacteria</taxon>
        <taxon>Bacillati</taxon>
        <taxon>Actinomycetota</taxon>
        <taxon>Actinomycetes</taxon>
        <taxon>Streptosporangiales</taxon>
        <taxon>Streptosporangiaceae</taxon>
        <taxon>Nonomuraea</taxon>
    </lineage>
</organism>
<dbReference type="Gene3D" id="1.10.10.10">
    <property type="entry name" value="Winged helix-like DNA-binding domain superfamily/Winged helix DNA-binding domain"/>
    <property type="match status" value="1"/>
</dbReference>
<comment type="caution">
    <text evidence="2">The sequence shown here is derived from an EMBL/GenBank/DDBJ whole genome shotgun (WGS) entry which is preliminary data.</text>
</comment>
<proteinExistence type="predicted"/>
<accession>A0A7W9GJZ2</accession>
<dbReference type="InterPro" id="IPR036390">
    <property type="entry name" value="WH_DNA-bd_sf"/>
</dbReference>
<dbReference type="InterPro" id="IPR000835">
    <property type="entry name" value="HTH_MarR-typ"/>
</dbReference>
<evidence type="ECO:0000313" key="3">
    <source>
        <dbReference type="Proteomes" id="UP000579153"/>
    </source>
</evidence>
<evidence type="ECO:0000313" key="2">
    <source>
        <dbReference type="EMBL" id="MBB5785267.1"/>
    </source>
</evidence>
<dbReference type="PROSITE" id="PS50995">
    <property type="entry name" value="HTH_MARR_2"/>
    <property type="match status" value="1"/>
</dbReference>
<dbReference type="InterPro" id="IPR036388">
    <property type="entry name" value="WH-like_DNA-bd_sf"/>
</dbReference>
<dbReference type="RefSeq" id="WP_185078068.1">
    <property type="nucleotide sequence ID" value="NZ_JACHMB010000001.1"/>
</dbReference>
<evidence type="ECO:0000259" key="1">
    <source>
        <dbReference type="PROSITE" id="PS50995"/>
    </source>
</evidence>
<dbReference type="Pfam" id="PF12802">
    <property type="entry name" value="MarR_2"/>
    <property type="match status" value="1"/>
</dbReference>
<gene>
    <name evidence="2" type="ORF">HD596_012023</name>
</gene>
<dbReference type="EMBL" id="JACHMB010000001">
    <property type="protein sequence ID" value="MBB5785267.1"/>
    <property type="molecule type" value="Genomic_DNA"/>
</dbReference>
<dbReference type="InterPro" id="IPR039422">
    <property type="entry name" value="MarR/SlyA-like"/>
</dbReference>
<keyword evidence="2" id="KW-0238">DNA-binding</keyword>
<feature type="domain" description="HTH marR-type" evidence="1">
    <location>
        <begin position="1"/>
        <end position="133"/>
    </location>
</feature>
<protein>
    <submittedName>
        <fullName evidence="2">DNA-binding MarR family transcriptional regulator</fullName>
    </submittedName>
</protein>